<dbReference type="AlphaFoldDB" id="A0A9C7PZ48"/>
<dbReference type="InterPro" id="IPR013083">
    <property type="entry name" value="Znf_RING/FYVE/PHD"/>
</dbReference>
<evidence type="ECO:0000313" key="6">
    <source>
        <dbReference type="Proteomes" id="UP001061958"/>
    </source>
</evidence>
<comment type="caution">
    <text evidence="5">The sequence shown here is derived from an EMBL/GenBank/DDBJ whole genome shotgun (WGS) entry which is preliminary data.</text>
</comment>
<dbReference type="Gene3D" id="3.30.40.10">
    <property type="entry name" value="Zinc/RING finger domain, C3HC4 (zinc finger)"/>
    <property type="match status" value="1"/>
</dbReference>
<dbReference type="OrthoDB" id="6078042at2759"/>
<dbReference type="GO" id="GO:0008270">
    <property type="term" value="F:zinc ion binding"/>
    <property type="evidence" value="ECO:0007669"/>
    <property type="project" value="UniProtKB-KW"/>
</dbReference>
<dbReference type="SMART" id="SM00184">
    <property type="entry name" value="RING"/>
    <property type="match status" value="1"/>
</dbReference>
<evidence type="ECO:0000313" key="4">
    <source>
        <dbReference type="EMBL" id="GJQ09161.1"/>
    </source>
</evidence>
<dbReference type="CDD" id="cd16649">
    <property type="entry name" value="mRING-HC-C3HC5_CGRF1-like"/>
    <property type="match status" value="1"/>
</dbReference>
<evidence type="ECO:0000259" key="3">
    <source>
        <dbReference type="PROSITE" id="PS50089"/>
    </source>
</evidence>
<keyword evidence="6" id="KW-1185">Reference proteome</keyword>
<name>A0A9C7PZ48_9RHOD</name>
<dbReference type="SUPFAM" id="SSF57850">
    <property type="entry name" value="RING/U-box"/>
    <property type="match status" value="1"/>
</dbReference>
<reference evidence="5" key="1">
    <citation type="journal article" date="2022" name="Proc. Natl. Acad. Sci. U.S.A.">
        <title>Life cycle and functional genomics of the unicellular red alga Galdieria for elucidating algal and plant evolution and industrial use.</title>
        <authorList>
            <person name="Hirooka S."/>
            <person name="Itabashi T."/>
            <person name="Ichinose T.M."/>
            <person name="Onuma R."/>
            <person name="Fujiwara T."/>
            <person name="Yamashita S."/>
            <person name="Jong L.W."/>
            <person name="Tomita R."/>
            <person name="Iwane A.H."/>
            <person name="Miyagishima S.Y."/>
        </authorList>
    </citation>
    <scope>NUCLEOTIDE SEQUENCE</scope>
    <source>
        <strain evidence="5">NBRC 102759</strain>
    </source>
</reference>
<dbReference type="PROSITE" id="PS50089">
    <property type="entry name" value="ZF_RING_2"/>
    <property type="match status" value="1"/>
</dbReference>
<evidence type="ECO:0000256" key="2">
    <source>
        <dbReference type="SAM" id="MobiDB-lite"/>
    </source>
</evidence>
<gene>
    <name evidence="5" type="ORF">GpartN1_g5249.t1</name>
    <name evidence="4" type="ORF">GpartN1_g952.t1</name>
</gene>
<organism evidence="5 6">
    <name type="scientific">Galdieria partita</name>
    <dbReference type="NCBI Taxonomy" id="83374"/>
    <lineage>
        <taxon>Eukaryota</taxon>
        <taxon>Rhodophyta</taxon>
        <taxon>Bangiophyceae</taxon>
        <taxon>Galdieriales</taxon>
        <taxon>Galdieriaceae</taxon>
        <taxon>Galdieria</taxon>
    </lineage>
</organism>
<reference evidence="5" key="2">
    <citation type="submission" date="2022-01" db="EMBL/GenBank/DDBJ databases">
        <authorList>
            <person name="Hirooka S."/>
            <person name="Miyagishima S.Y."/>
        </authorList>
    </citation>
    <scope>NUCLEOTIDE SEQUENCE</scope>
    <source>
        <strain evidence="5">NBRC 102759</strain>
    </source>
</reference>
<evidence type="ECO:0000313" key="5">
    <source>
        <dbReference type="EMBL" id="GJQ13458.1"/>
    </source>
</evidence>
<dbReference type="InterPro" id="IPR001841">
    <property type="entry name" value="Znf_RING"/>
</dbReference>
<feature type="domain" description="RING-type" evidence="3">
    <location>
        <begin position="54"/>
        <end position="91"/>
    </location>
</feature>
<protein>
    <recommendedName>
        <fullName evidence="3">RING-type domain-containing protein</fullName>
    </recommendedName>
</protein>
<proteinExistence type="predicted"/>
<keyword evidence="1" id="KW-0862">Zinc</keyword>
<accession>A0A9C7PZ48</accession>
<dbReference type="Proteomes" id="UP001061958">
    <property type="component" value="Unassembled WGS sequence"/>
</dbReference>
<sequence length="435" mass="50082">MSLIDLSESSDVLSPRNNIEVAMQYSNGEQAEGFSPDSWNKSSAIPEESVNGQCLTCFEHEANIRLLPCGHQILCGVCVTYLSDERCPVCREKVESVEIFTQFHQDFTSDLEKREREREFSSGEEERTLSKQEISLREESFSGLLLSQTYSLSPSKGEPSRSLSFRDISLKRKQPITRKKRQREVAPKPPKVVVSLSNILEECKTLEKEVIDRIFQVLLTGSDYVDKKSIVDSLQDLFPLKEKWDPWPEEQRQNMIKEGYNNGVDTSVPARQFFPNMEIQNIPVHILSVNLWELLRIVRSGKDDLRYPDVILVACYTKSLRSLREMLALDEVLRDRLHCRVPRFWVILGGEDALDEVDAFTLEDVQQAYLAIPSSKRPNDFWYIPSRAAFQTWYEKIGQEIVTFAQTGRQIKTSDEIQDTNQEEQDVSCMDCLCL</sequence>
<keyword evidence="1" id="KW-0863">Zinc-finger</keyword>
<dbReference type="EMBL" id="BQMJ01000043">
    <property type="protein sequence ID" value="GJQ13458.1"/>
    <property type="molecule type" value="Genomic_DNA"/>
</dbReference>
<evidence type="ECO:0000256" key="1">
    <source>
        <dbReference type="PROSITE-ProRule" id="PRU00175"/>
    </source>
</evidence>
<keyword evidence="1" id="KW-0479">Metal-binding</keyword>
<feature type="region of interest" description="Disordered" evidence="2">
    <location>
        <begin position="114"/>
        <end position="133"/>
    </location>
</feature>
<dbReference type="EMBL" id="BQMJ01000007">
    <property type="protein sequence ID" value="GJQ09161.1"/>
    <property type="molecule type" value="Genomic_DNA"/>
</dbReference>
<dbReference type="Pfam" id="PF13920">
    <property type="entry name" value="zf-C3HC4_3"/>
    <property type="match status" value="1"/>
</dbReference>